<dbReference type="InterPro" id="IPR016135">
    <property type="entry name" value="UBQ-conjugating_enzyme/RWD"/>
</dbReference>
<keyword evidence="4" id="KW-1185">Reference proteome</keyword>
<sequence length="244" mass="28482">MDHQAEQEQELEALGFIYQENELVINDPKNFVINVHLDDPDLESIRQEDEEWLLSIEITFTPTYPEEIPEFVINSSYLLEEEIAELSSQLTQQCNDQLGIGMIFLMVSWLKEQSEITIKDRLERLEKERQELLEKQEEEERIKYIGTRVTKESFKEWQKAFLKEATELKKSGKELTLAMKDALAVEKLLETGGKKTGRQLFEENTALLKSDEQYMGEGEDVDVVIQEKIDEPEVEEALVFEDED</sequence>
<keyword evidence="1" id="KW-0175">Coiled coil</keyword>
<name>A0AAD5UHA4_9FUNG</name>
<proteinExistence type="predicted"/>
<dbReference type="PROSITE" id="PS50908">
    <property type="entry name" value="RWD"/>
    <property type="match status" value="1"/>
</dbReference>
<dbReference type="Pfam" id="PF05773">
    <property type="entry name" value="RWD"/>
    <property type="match status" value="1"/>
</dbReference>
<dbReference type="Gene3D" id="3.10.110.10">
    <property type="entry name" value="Ubiquitin Conjugating Enzyme"/>
    <property type="match status" value="1"/>
</dbReference>
<dbReference type="InterPro" id="IPR040213">
    <property type="entry name" value="GIR2-like"/>
</dbReference>
<dbReference type="SUPFAM" id="SSF54495">
    <property type="entry name" value="UBC-like"/>
    <property type="match status" value="1"/>
</dbReference>
<dbReference type="AlphaFoldDB" id="A0AAD5UHA4"/>
<feature type="coiled-coil region" evidence="1">
    <location>
        <begin position="111"/>
        <end position="142"/>
    </location>
</feature>
<comment type="caution">
    <text evidence="3">The sequence shown here is derived from an EMBL/GenBank/DDBJ whole genome shotgun (WGS) entry which is preliminary data.</text>
</comment>
<reference evidence="3" key="1">
    <citation type="submission" date="2020-05" db="EMBL/GenBank/DDBJ databases">
        <title>Phylogenomic resolution of chytrid fungi.</title>
        <authorList>
            <person name="Stajich J.E."/>
            <person name="Amses K."/>
            <person name="Simmons R."/>
            <person name="Seto K."/>
            <person name="Myers J."/>
            <person name="Bonds A."/>
            <person name="Quandt C.A."/>
            <person name="Barry K."/>
            <person name="Liu P."/>
            <person name="Grigoriev I."/>
            <person name="Longcore J.E."/>
            <person name="James T.Y."/>
        </authorList>
    </citation>
    <scope>NUCLEOTIDE SEQUENCE</scope>
    <source>
        <strain evidence="3">PLAUS21</strain>
    </source>
</reference>
<dbReference type="EMBL" id="JADGKB010000030">
    <property type="protein sequence ID" value="KAJ3258148.1"/>
    <property type="molecule type" value="Genomic_DNA"/>
</dbReference>
<gene>
    <name evidence="3" type="ORF">HK103_003966</name>
</gene>
<evidence type="ECO:0000313" key="3">
    <source>
        <dbReference type="EMBL" id="KAJ3258148.1"/>
    </source>
</evidence>
<dbReference type="PANTHER" id="PTHR12292">
    <property type="entry name" value="RWD DOMAIN-CONTAINING PROTEIN"/>
    <property type="match status" value="1"/>
</dbReference>
<evidence type="ECO:0000259" key="2">
    <source>
        <dbReference type="PROSITE" id="PS50908"/>
    </source>
</evidence>
<dbReference type="InterPro" id="IPR006575">
    <property type="entry name" value="RWD_dom"/>
</dbReference>
<protein>
    <recommendedName>
        <fullName evidence="2">RWD domain-containing protein</fullName>
    </recommendedName>
</protein>
<accession>A0AAD5UHA4</accession>
<evidence type="ECO:0000256" key="1">
    <source>
        <dbReference type="SAM" id="Coils"/>
    </source>
</evidence>
<feature type="domain" description="RWD" evidence="2">
    <location>
        <begin position="9"/>
        <end position="117"/>
    </location>
</feature>
<organism evidence="3 4">
    <name type="scientific">Boothiomyces macroporosus</name>
    <dbReference type="NCBI Taxonomy" id="261099"/>
    <lineage>
        <taxon>Eukaryota</taxon>
        <taxon>Fungi</taxon>
        <taxon>Fungi incertae sedis</taxon>
        <taxon>Chytridiomycota</taxon>
        <taxon>Chytridiomycota incertae sedis</taxon>
        <taxon>Chytridiomycetes</taxon>
        <taxon>Rhizophydiales</taxon>
        <taxon>Terramycetaceae</taxon>
        <taxon>Boothiomyces</taxon>
    </lineage>
</organism>
<dbReference type="Proteomes" id="UP001210925">
    <property type="component" value="Unassembled WGS sequence"/>
</dbReference>
<evidence type="ECO:0000313" key="4">
    <source>
        <dbReference type="Proteomes" id="UP001210925"/>
    </source>
</evidence>
<dbReference type="SMART" id="SM00591">
    <property type="entry name" value="RWD"/>
    <property type="match status" value="1"/>
</dbReference>